<reference evidence="4 5" key="1">
    <citation type="submission" date="2020-08" db="EMBL/GenBank/DDBJ databases">
        <title>Sequencing the genomes of 1000 actinobacteria strains.</title>
        <authorList>
            <person name="Klenk H.-P."/>
        </authorList>
    </citation>
    <scope>NUCLEOTIDE SEQUENCE [LARGE SCALE GENOMIC DNA]</scope>
    <source>
        <strain evidence="4 5">DSM 43582</strain>
    </source>
</reference>
<feature type="region of interest" description="Disordered" evidence="3">
    <location>
        <begin position="80"/>
        <end position="140"/>
    </location>
</feature>
<keyword evidence="2" id="KW-0378">Hydrolase</keyword>
<dbReference type="EMBL" id="JACHIT010000001">
    <property type="protein sequence ID" value="MBB5914718.1"/>
    <property type="molecule type" value="Genomic_DNA"/>
</dbReference>
<gene>
    <name evidence="4" type="ORF">BJY24_003585</name>
</gene>
<organism evidence="4 5">
    <name type="scientific">Nocardia transvalensis</name>
    <dbReference type="NCBI Taxonomy" id="37333"/>
    <lineage>
        <taxon>Bacteria</taxon>
        <taxon>Bacillati</taxon>
        <taxon>Actinomycetota</taxon>
        <taxon>Actinomycetes</taxon>
        <taxon>Mycobacteriales</taxon>
        <taxon>Nocardiaceae</taxon>
        <taxon>Nocardia</taxon>
    </lineage>
</organism>
<evidence type="ECO:0000313" key="4">
    <source>
        <dbReference type="EMBL" id="MBB5914718.1"/>
    </source>
</evidence>
<dbReference type="AlphaFoldDB" id="A0A7W9UIS9"/>
<evidence type="ECO:0000256" key="2">
    <source>
        <dbReference type="ARBA" id="ARBA00022801"/>
    </source>
</evidence>
<evidence type="ECO:0000256" key="3">
    <source>
        <dbReference type="SAM" id="MobiDB-lite"/>
    </source>
</evidence>
<dbReference type="Pfam" id="PF00545">
    <property type="entry name" value="Ribonuclease"/>
    <property type="match status" value="1"/>
</dbReference>
<protein>
    <submittedName>
        <fullName evidence="4">Guanyl-specific ribonuclease Sa</fullName>
    </submittedName>
</protein>
<keyword evidence="5" id="KW-1185">Reference proteome</keyword>
<dbReference type="GO" id="GO:0003723">
    <property type="term" value="F:RNA binding"/>
    <property type="evidence" value="ECO:0007669"/>
    <property type="project" value="InterPro"/>
</dbReference>
<evidence type="ECO:0000256" key="1">
    <source>
        <dbReference type="ARBA" id="ARBA00022722"/>
    </source>
</evidence>
<dbReference type="Gene3D" id="3.10.450.30">
    <property type="entry name" value="Microbial ribonucleases"/>
    <property type="match status" value="1"/>
</dbReference>
<dbReference type="Proteomes" id="UP000540412">
    <property type="component" value="Unassembled WGS sequence"/>
</dbReference>
<dbReference type="RefSeq" id="WP_051161059.1">
    <property type="nucleotide sequence ID" value="NZ_JACHIT010000001.1"/>
</dbReference>
<comment type="caution">
    <text evidence="4">The sequence shown here is derived from an EMBL/GenBank/DDBJ whole genome shotgun (WGS) entry which is preliminary data.</text>
</comment>
<evidence type="ECO:0000313" key="5">
    <source>
        <dbReference type="Proteomes" id="UP000540412"/>
    </source>
</evidence>
<accession>A0A7W9UIS9</accession>
<dbReference type="InterPro" id="IPR000026">
    <property type="entry name" value="N1-like"/>
</dbReference>
<dbReference type="GO" id="GO:0004521">
    <property type="term" value="F:RNA endonuclease activity"/>
    <property type="evidence" value="ECO:0007669"/>
    <property type="project" value="InterPro"/>
</dbReference>
<dbReference type="GO" id="GO:0016787">
    <property type="term" value="F:hydrolase activity"/>
    <property type="evidence" value="ECO:0007669"/>
    <property type="project" value="UniProtKB-KW"/>
</dbReference>
<feature type="compositionally biased region" description="Basic and acidic residues" evidence="3">
    <location>
        <begin position="114"/>
        <end position="133"/>
    </location>
</feature>
<dbReference type="InterPro" id="IPR016191">
    <property type="entry name" value="Ribonuclease/ribotoxin"/>
</dbReference>
<proteinExistence type="predicted"/>
<sequence>MTQESNRPKSLWARPFAALAVFGLALLAAVGVLLAPGGEAVHGQDTAAASAVAGPAEVRLAADSVPDRAWKTLQLIDAGQWPDAADAPGTKGGGDWSNREGQLPATDGSGNRISYREWDVNPKKPGQNRDAERIVTGSDGSAWYTGDHYGSFTKMR</sequence>
<name>A0A7W9UIS9_9NOCA</name>
<keyword evidence="1" id="KW-0540">Nuclease</keyword>
<dbReference type="SUPFAM" id="SSF53933">
    <property type="entry name" value="Microbial ribonucleases"/>
    <property type="match status" value="1"/>
</dbReference>